<dbReference type="GO" id="GO:0006541">
    <property type="term" value="P:glutamine metabolic process"/>
    <property type="evidence" value="ECO:0007669"/>
    <property type="project" value="TreeGrafter"/>
</dbReference>
<dbReference type="Gene3D" id="3.30.470.20">
    <property type="entry name" value="ATP-grasp fold, B domain"/>
    <property type="match status" value="1"/>
</dbReference>
<dbReference type="InterPro" id="IPR005483">
    <property type="entry name" value="CPSase_dom"/>
</dbReference>
<evidence type="ECO:0000313" key="5">
    <source>
        <dbReference type="EMBL" id="RWX45534.1"/>
    </source>
</evidence>
<dbReference type="Proteomes" id="UP000288086">
    <property type="component" value="Unassembled WGS sequence"/>
</dbReference>
<dbReference type="PANTHER" id="PTHR11405">
    <property type="entry name" value="CARBAMOYLTRANSFERASE FAMILY MEMBER"/>
    <property type="match status" value="1"/>
</dbReference>
<feature type="domain" description="Carbamoyl phosphate synthase ATP-binding" evidence="4">
    <location>
        <begin position="29"/>
        <end position="43"/>
    </location>
</feature>
<dbReference type="Pfam" id="PF02786">
    <property type="entry name" value="CPSase_L_D2"/>
    <property type="match status" value="1"/>
</dbReference>
<sequence>MEKIGLNVPKSFIVHTIEDAMDAGDKIGFPVIVRPSFTLGGTGGGVAYNRQELREMCTGGLDLSMTTEIMLERSLLGWKEYELEVVRDRKDNVVWSWRDPARLYTSPAAPDGYRPPHRRFR</sequence>
<dbReference type="GO" id="GO:0004088">
    <property type="term" value="F:carbamoyl-phosphate synthase (glutamine-hydrolyzing) activity"/>
    <property type="evidence" value="ECO:0007669"/>
    <property type="project" value="UniProtKB-EC"/>
</dbReference>
<dbReference type="EMBL" id="MTKP01000322">
    <property type="protein sequence ID" value="RWX45534.1"/>
    <property type="molecule type" value="Genomic_DNA"/>
</dbReference>
<reference evidence="5 6" key="1">
    <citation type="submission" date="2017-01" db="EMBL/GenBank/DDBJ databases">
        <title>The cable genome- insights into the physiology and evolution of filamentous bacteria capable of sulfide oxidation via long distance electron transfer.</title>
        <authorList>
            <person name="Schreiber L."/>
            <person name="Bjerg J.T."/>
            <person name="Boggild A."/>
            <person name="Van De Vossenberg J."/>
            <person name="Meysman F."/>
            <person name="Nielsen L.P."/>
            <person name="Schramm A."/>
            <person name="Kjeldsen K.U."/>
        </authorList>
    </citation>
    <scope>NUCLEOTIDE SEQUENCE [LARGE SCALE GENOMIC DNA]</scope>
    <source>
        <strain evidence="5">A1</strain>
    </source>
</reference>
<dbReference type="PANTHER" id="PTHR11405:SF53">
    <property type="entry name" value="CARBAMOYL-PHOSPHATE SYNTHASE [AMMONIA], MITOCHONDRIAL"/>
    <property type="match status" value="1"/>
</dbReference>
<name>A0A3S3U7J5_9BACT</name>
<dbReference type="PRINTS" id="PR00098">
    <property type="entry name" value="CPSASE"/>
</dbReference>
<proteinExistence type="predicted"/>
<protein>
    <submittedName>
        <fullName evidence="5">Carbamoyl-phosphate synthase L chain, ATP binding domain</fullName>
        <ecNumber evidence="5">6.3.5.5</ecNumber>
    </submittedName>
</protein>
<evidence type="ECO:0000256" key="1">
    <source>
        <dbReference type="ARBA" id="ARBA00022598"/>
    </source>
</evidence>
<evidence type="ECO:0000259" key="4">
    <source>
        <dbReference type="PROSITE" id="PS00866"/>
    </source>
</evidence>
<evidence type="ECO:0000256" key="2">
    <source>
        <dbReference type="ARBA" id="ARBA00022741"/>
    </source>
</evidence>
<feature type="non-terminal residue" evidence="5">
    <location>
        <position position="121"/>
    </location>
</feature>
<keyword evidence="2" id="KW-0547">Nucleotide-binding</keyword>
<dbReference type="InterPro" id="IPR005479">
    <property type="entry name" value="CPAse_ATP-bd"/>
</dbReference>
<evidence type="ECO:0000256" key="3">
    <source>
        <dbReference type="ARBA" id="ARBA00022840"/>
    </source>
</evidence>
<comment type="caution">
    <text evidence="5">The sequence shown here is derived from an EMBL/GenBank/DDBJ whole genome shotgun (WGS) entry which is preliminary data.</text>
</comment>
<dbReference type="SUPFAM" id="SSF56059">
    <property type="entry name" value="Glutathione synthetase ATP-binding domain-like"/>
    <property type="match status" value="1"/>
</dbReference>
<dbReference type="GO" id="GO:0005524">
    <property type="term" value="F:ATP binding"/>
    <property type="evidence" value="ECO:0007669"/>
    <property type="project" value="UniProtKB-KW"/>
</dbReference>
<keyword evidence="6" id="KW-1185">Reference proteome</keyword>
<organism evidence="5 6">
    <name type="scientific">Candidatus Electrothrix communis</name>
    <dbReference type="NCBI Taxonomy" id="1859133"/>
    <lineage>
        <taxon>Bacteria</taxon>
        <taxon>Pseudomonadati</taxon>
        <taxon>Thermodesulfobacteriota</taxon>
        <taxon>Desulfobulbia</taxon>
        <taxon>Desulfobulbales</taxon>
        <taxon>Desulfobulbaceae</taxon>
        <taxon>Candidatus Electrothrix</taxon>
    </lineage>
</organism>
<dbReference type="AlphaFoldDB" id="A0A3S3U7J5"/>
<evidence type="ECO:0000313" key="6">
    <source>
        <dbReference type="Proteomes" id="UP000288086"/>
    </source>
</evidence>
<dbReference type="GO" id="GO:0005737">
    <property type="term" value="C:cytoplasm"/>
    <property type="evidence" value="ECO:0007669"/>
    <property type="project" value="TreeGrafter"/>
</dbReference>
<gene>
    <name evidence="5" type="ORF">VT98_13223</name>
</gene>
<keyword evidence="1 5" id="KW-0436">Ligase</keyword>
<accession>A0A3S3U7J5</accession>
<keyword evidence="3" id="KW-0067">ATP-binding</keyword>
<dbReference type="EC" id="6.3.5.5" evidence="5"/>
<dbReference type="PROSITE" id="PS00866">
    <property type="entry name" value="CPSASE_1"/>
    <property type="match status" value="1"/>
</dbReference>